<dbReference type="AlphaFoldDB" id="A0A0D6P8N5"/>
<dbReference type="GO" id="GO:0009244">
    <property type="term" value="P:lipopolysaccharide core region biosynthetic process"/>
    <property type="evidence" value="ECO:0007669"/>
    <property type="project" value="TreeGrafter"/>
</dbReference>
<sequence>MLGEADAAAIGRAAQAVRPAARSGPGTAERPFTGRTVVIQPLPGIGDMAWHLAHLHALAEQAPSGRITVVAKPSSQAADLLGGEAWVEDIITLRRRPRAGAGREGDGLLRLIGALRRRDFGTGVVLHHSTTLACALQLAAIPNRFGYGFTHQRVCLNRPPFLPETCRPLDPVSKADAYIAALGLPAGEPLPFLRPSASARAEVAGRLAGQGGPYVVLGVGSSEAYKQWGEAQFAQLCDALQGAGWPLVVMLGGAAEAEMIGRLTRRSPVAFPAVGWRLGEVAALIQGAAYYVGNDTATLNLAAMAGSRAYGLFGATTPLRLGPWLRPVYPADGPPRRTDGMERISVAAVLAAIVRDRGGLGH</sequence>
<reference evidence="3 4" key="1">
    <citation type="submission" date="2012-11" db="EMBL/GenBank/DDBJ databases">
        <title>Whole genome sequence of Acidisphaera rubrifaciens HS-AP3.</title>
        <authorList>
            <person name="Azuma Y."/>
            <person name="Higashiura N."/>
            <person name="Hirakawa H."/>
            <person name="Matsushita K."/>
        </authorList>
    </citation>
    <scope>NUCLEOTIDE SEQUENCE [LARGE SCALE GENOMIC DNA]</scope>
    <source>
        <strain evidence="3 4">HS-AP3</strain>
    </source>
</reference>
<evidence type="ECO:0000313" key="3">
    <source>
        <dbReference type="EMBL" id="GAN77583.1"/>
    </source>
</evidence>
<evidence type="ECO:0000256" key="2">
    <source>
        <dbReference type="ARBA" id="ARBA00022679"/>
    </source>
</evidence>
<name>A0A0D6P8N5_9PROT</name>
<dbReference type="GO" id="GO:0008713">
    <property type="term" value="F:ADP-heptose-lipopolysaccharide heptosyltransferase activity"/>
    <property type="evidence" value="ECO:0007669"/>
    <property type="project" value="TreeGrafter"/>
</dbReference>
<accession>A0A0D6P8N5</accession>
<protein>
    <submittedName>
        <fullName evidence="3">Glycosyl transferase</fullName>
    </submittedName>
</protein>
<dbReference type="RefSeq" id="WP_158322814.1">
    <property type="nucleotide sequence ID" value="NZ_BANB01000385.1"/>
</dbReference>
<proteinExistence type="predicted"/>
<keyword evidence="4" id="KW-1185">Reference proteome</keyword>
<dbReference type="Proteomes" id="UP000032680">
    <property type="component" value="Unassembled WGS sequence"/>
</dbReference>
<dbReference type="Pfam" id="PF01075">
    <property type="entry name" value="Glyco_transf_9"/>
    <property type="match status" value="1"/>
</dbReference>
<dbReference type="GO" id="GO:0005829">
    <property type="term" value="C:cytosol"/>
    <property type="evidence" value="ECO:0007669"/>
    <property type="project" value="TreeGrafter"/>
</dbReference>
<dbReference type="PANTHER" id="PTHR30160">
    <property type="entry name" value="TETRAACYLDISACCHARIDE 4'-KINASE-RELATED"/>
    <property type="match status" value="1"/>
</dbReference>
<dbReference type="CDD" id="cd03789">
    <property type="entry name" value="GT9_LPS_heptosyltransferase"/>
    <property type="match status" value="1"/>
</dbReference>
<dbReference type="Gene3D" id="3.40.50.2000">
    <property type="entry name" value="Glycogen Phosphorylase B"/>
    <property type="match status" value="2"/>
</dbReference>
<dbReference type="SUPFAM" id="SSF53756">
    <property type="entry name" value="UDP-Glycosyltransferase/glycogen phosphorylase"/>
    <property type="match status" value="1"/>
</dbReference>
<evidence type="ECO:0000313" key="4">
    <source>
        <dbReference type="Proteomes" id="UP000032680"/>
    </source>
</evidence>
<comment type="caution">
    <text evidence="3">The sequence shown here is derived from an EMBL/GenBank/DDBJ whole genome shotgun (WGS) entry which is preliminary data.</text>
</comment>
<dbReference type="OrthoDB" id="9797795at2"/>
<dbReference type="InterPro" id="IPR002201">
    <property type="entry name" value="Glyco_trans_9"/>
</dbReference>
<organism evidence="3 4">
    <name type="scientific">Acidisphaera rubrifaciens HS-AP3</name>
    <dbReference type="NCBI Taxonomy" id="1231350"/>
    <lineage>
        <taxon>Bacteria</taxon>
        <taxon>Pseudomonadati</taxon>
        <taxon>Pseudomonadota</taxon>
        <taxon>Alphaproteobacteria</taxon>
        <taxon>Acetobacterales</taxon>
        <taxon>Acetobacteraceae</taxon>
        <taxon>Acidisphaera</taxon>
    </lineage>
</organism>
<keyword evidence="2 3" id="KW-0808">Transferase</keyword>
<dbReference type="EMBL" id="BANB01000385">
    <property type="protein sequence ID" value="GAN77583.1"/>
    <property type="molecule type" value="Genomic_DNA"/>
</dbReference>
<evidence type="ECO:0000256" key="1">
    <source>
        <dbReference type="ARBA" id="ARBA00022676"/>
    </source>
</evidence>
<dbReference type="PANTHER" id="PTHR30160:SF7">
    <property type="entry name" value="ADP-HEPTOSE--LPS HEPTOSYLTRANSFERASE 2"/>
    <property type="match status" value="1"/>
</dbReference>
<dbReference type="InterPro" id="IPR051199">
    <property type="entry name" value="LPS_LOS_Heptosyltrfase"/>
</dbReference>
<keyword evidence="1" id="KW-0328">Glycosyltransferase</keyword>
<gene>
    <name evidence="3" type="ORF">Asru_0385_02</name>
</gene>